<accession>A0A7R9JDW7</accession>
<proteinExistence type="predicted"/>
<sequence>MMPLGFTPQDLKNDVSILRVGVVNQISSAFCMETIEKKYHCPSKYGSCCRRGCRFFNLVYLVENREKVDINATKATCQASSSTSVVSSSSLGGPLSTFCVNDDTLKAESLWSMNKFMGLIRQLITTVDNSEDKKPIDVGTSSLHTVRGAYKTAHNKCECHVHNCLRSLYYLFKDLITSSQVDQTSFHLKCVPSDGWKTQNRRASSRRREAVEEMKKKESEEAHRSKTTLETVNKLEAKKRKLLQQAEEEASALQTEIDSEKKRLRPILASVYSLVDLRCSLLQENEAMDNGDECIQFLSVGLGYETEPHSDYIKPGGETPDKLQFVSVDTSATKPNTADARKRKPTDIDAIALQLKNNEKKPEFSREILYFSNFIASELSLITDERLYIETKHKIQQIVMDAQINQILQKRNKLE</sequence>
<dbReference type="EMBL" id="OE185711">
    <property type="protein sequence ID" value="CAD7577512.1"/>
    <property type="molecule type" value="Genomic_DNA"/>
</dbReference>
<gene>
    <name evidence="2" type="ORF">TCMB3V08_LOCUS10062</name>
</gene>
<name>A0A7R9JDW7_TIMCA</name>
<protein>
    <submittedName>
        <fullName evidence="2">(California timema) hypothetical protein</fullName>
    </submittedName>
</protein>
<feature type="region of interest" description="Disordered" evidence="1">
    <location>
        <begin position="197"/>
        <end position="228"/>
    </location>
</feature>
<organism evidence="2">
    <name type="scientific">Timema californicum</name>
    <name type="common">California timema</name>
    <name type="synonym">Walking stick</name>
    <dbReference type="NCBI Taxonomy" id="61474"/>
    <lineage>
        <taxon>Eukaryota</taxon>
        <taxon>Metazoa</taxon>
        <taxon>Ecdysozoa</taxon>
        <taxon>Arthropoda</taxon>
        <taxon>Hexapoda</taxon>
        <taxon>Insecta</taxon>
        <taxon>Pterygota</taxon>
        <taxon>Neoptera</taxon>
        <taxon>Polyneoptera</taxon>
        <taxon>Phasmatodea</taxon>
        <taxon>Timematodea</taxon>
        <taxon>Timematoidea</taxon>
        <taxon>Timematidae</taxon>
        <taxon>Timema</taxon>
    </lineage>
</organism>
<evidence type="ECO:0000256" key="1">
    <source>
        <dbReference type="SAM" id="MobiDB-lite"/>
    </source>
</evidence>
<dbReference type="AlphaFoldDB" id="A0A7R9JDW7"/>
<evidence type="ECO:0000313" key="2">
    <source>
        <dbReference type="EMBL" id="CAD7577512.1"/>
    </source>
</evidence>
<feature type="compositionally biased region" description="Basic and acidic residues" evidence="1">
    <location>
        <begin position="206"/>
        <end position="224"/>
    </location>
</feature>
<reference evidence="2" key="1">
    <citation type="submission" date="2020-11" db="EMBL/GenBank/DDBJ databases">
        <authorList>
            <person name="Tran Van P."/>
        </authorList>
    </citation>
    <scope>NUCLEOTIDE SEQUENCE</scope>
</reference>